<proteinExistence type="predicted"/>
<comment type="caution">
    <text evidence="2">The sequence shown here is derived from an EMBL/GenBank/DDBJ whole genome shotgun (WGS) entry which is preliminary data.</text>
</comment>
<feature type="transmembrane region" description="Helical" evidence="1">
    <location>
        <begin position="22"/>
        <end position="40"/>
    </location>
</feature>
<evidence type="ECO:0000313" key="3">
    <source>
        <dbReference type="Proteomes" id="UP000317778"/>
    </source>
</evidence>
<dbReference type="Proteomes" id="UP000317778">
    <property type="component" value="Unassembled WGS sequence"/>
</dbReference>
<protein>
    <submittedName>
        <fullName evidence="2">Uncharacterized protein</fullName>
    </submittedName>
</protein>
<name>A0A532V8D3_UNCT6</name>
<reference evidence="2 3" key="1">
    <citation type="submission" date="2017-06" db="EMBL/GenBank/DDBJ databases">
        <title>Novel microbial phyla capable of carbon fixation and sulfur reduction in deep-sea sediments.</title>
        <authorList>
            <person name="Huang J."/>
            <person name="Baker B."/>
            <person name="Wang Y."/>
        </authorList>
    </citation>
    <scope>NUCLEOTIDE SEQUENCE [LARGE SCALE GENOMIC DNA]</scope>
    <source>
        <strain evidence="2">B3_TA06</strain>
    </source>
</reference>
<keyword evidence="1" id="KW-0812">Transmembrane</keyword>
<dbReference type="EMBL" id="NJBO01000004">
    <property type="protein sequence ID" value="TKJ43448.1"/>
    <property type="molecule type" value="Genomic_DNA"/>
</dbReference>
<accession>A0A532V8D3</accession>
<evidence type="ECO:0000313" key="2">
    <source>
        <dbReference type="EMBL" id="TKJ43448.1"/>
    </source>
</evidence>
<keyword evidence="1" id="KW-0472">Membrane</keyword>
<keyword evidence="1" id="KW-1133">Transmembrane helix</keyword>
<sequence length="162" mass="18316">MAKPGIEEVTRRLEKVERRSKIWMWVSFALFVVLIGFIVVEKFVPLIVPRKIAAHKFVLKDRTGMSRARLYVDDSGAVLKFADTLGLTRTMLGVADYGTSSLRFMDQGGNTRVILGVLTNALPGLYLKDVNRRTRIGLAVLPNTEPVIFVKDENRENLWRAP</sequence>
<dbReference type="AlphaFoldDB" id="A0A532V8D3"/>
<gene>
    <name evidence="2" type="ORF">CEE36_03690</name>
</gene>
<evidence type="ECO:0000256" key="1">
    <source>
        <dbReference type="SAM" id="Phobius"/>
    </source>
</evidence>
<organism evidence="2 3">
    <name type="scientific">candidate division TA06 bacterium B3_TA06</name>
    <dbReference type="NCBI Taxonomy" id="2012487"/>
    <lineage>
        <taxon>Bacteria</taxon>
        <taxon>Bacteria division TA06</taxon>
    </lineage>
</organism>